<accession>A0A6A4WUA8</accession>
<comment type="caution">
    <text evidence="3">The sequence shown here is derived from an EMBL/GenBank/DDBJ whole genome shotgun (WGS) entry which is preliminary data.</text>
</comment>
<evidence type="ECO:0000313" key="3">
    <source>
        <dbReference type="EMBL" id="KAF0311116.1"/>
    </source>
</evidence>
<name>A0A6A4WUA8_AMPAM</name>
<protein>
    <submittedName>
        <fullName evidence="3">Uncharacterized protein</fullName>
    </submittedName>
</protein>
<dbReference type="Proteomes" id="UP000440578">
    <property type="component" value="Unassembled WGS sequence"/>
</dbReference>
<organism evidence="3 4">
    <name type="scientific">Amphibalanus amphitrite</name>
    <name type="common">Striped barnacle</name>
    <name type="synonym">Balanus amphitrite</name>
    <dbReference type="NCBI Taxonomy" id="1232801"/>
    <lineage>
        <taxon>Eukaryota</taxon>
        <taxon>Metazoa</taxon>
        <taxon>Ecdysozoa</taxon>
        <taxon>Arthropoda</taxon>
        <taxon>Crustacea</taxon>
        <taxon>Multicrustacea</taxon>
        <taxon>Cirripedia</taxon>
        <taxon>Thoracica</taxon>
        <taxon>Thoracicalcarea</taxon>
        <taxon>Balanomorpha</taxon>
        <taxon>Balanoidea</taxon>
        <taxon>Balanidae</taxon>
        <taxon>Amphibalaninae</taxon>
        <taxon>Amphibalanus</taxon>
    </lineage>
</organism>
<reference evidence="3 4" key="1">
    <citation type="submission" date="2019-07" db="EMBL/GenBank/DDBJ databases">
        <title>Draft genome assembly of a fouling barnacle, Amphibalanus amphitrite (Darwin, 1854): The first reference genome for Thecostraca.</title>
        <authorList>
            <person name="Kim W."/>
        </authorList>
    </citation>
    <scope>NUCLEOTIDE SEQUENCE [LARGE SCALE GENOMIC DNA]</scope>
    <source>
        <strain evidence="3">SNU_AA5</strain>
        <tissue evidence="3">Soma without cirri and trophi</tissue>
    </source>
</reference>
<keyword evidence="2" id="KW-0472">Membrane</keyword>
<evidence type="ECO:0000313" key="4">
    <source>
        <dbReference type="Proteomes" id="UP000440578"/>
    </source>
</evidence>
<keyword evidence="2" id="KW-0812">Transmembrane</keyword>
<dbReference type="EMBL" id="VIIS01000263">
    <property type="protein sequence ID" value="KAF0311116.1"/>
    <property type="molecule type" value="Genomic_DNA"/>
</dbReference>
<evidence type="ECO:0000256" key="2">
    <source>
        <dbReference type="SAM" id="Phobius"/>
    </source>
</evidence>
<keyword evidence="2" id="KW-1133">Transmembrane helix</keyword>
<proteinExistence type="predicted"/>
<keyword evidence="4" id="KW-1185">Reference proteome</keyword>
<gene>
    <name evidence="3" type="ORF">FJT64_018036</name>
</gene>
<dbReference type="AlphaFoldDB" id="A0A6A4WUA8"/>
<feature type="region of interest" description="Disordered" evidence="1">
    <location>
        <begin position="11"/>
        <end position="62"/>
    </location>
</feature>
<feature type="compositionally biased region" description="Low complexity" evidence="1">
    <location>
        <begin position="27"/>
        <end position="39"/>
    </location>
</feature>
<feature type="transmembrane region" description="Helical" evidence="2">
    <location>
        <begin position="69"/>
        <end position="88"/>
    </location>
</feature>
<evidence type="ECO:0000256" key="1">
    <source>
        <dbReference type="SAM" id="MobiDB-lite"/>
    </source>
</evidence>
<sequence>MLLTTITLTLLSRPRRQSGPPPPSRRTPPSTAARPALTLVRRVDQRPDPDPEEGPSSGCLGGHSPAGPVTLAFCIGFLLALIGVIVYIEGYPKARLIPSVIPQSVPQCSLRRQMARR</sequence>